<accession>A0A381TJF4</accession>
<dbReference type="PANTHER" id="PTHR41349:SF1">
    <property type="entry name" value="PROTEIN CBG08683"/>
    <property type="match status" value="1"/>
</dbReference>
<dbReference type="Gene3D" id="3.60.10.10">
    <property type="entry name" value="Endonuclease/exonuclease/phosphatase"/>
    <property type="match status" value="1"/>
</dbReference>
<dbReference type="Pfam" id="PF03372">
    <property type="entry name" value="Exo_endo_phos"/>
    <property type="match status" value="1"/>
</dbReference>
<reference evidence="2" key="1">
    <citation type="submission" date="2018-05" db="EMBL/GenBank/DDBJ databases">
        <authorList>
            <person name="Lanie J.A."/>
            <person name="Ng W.-L."/>
            <person name="Kazmierczak K.M."/>
            <person name="Andrzejewski T.M."/>
            <person name="Davidsen T.M."/>
            <person name="Wayne K.J."/>
            <person name="Tettelin H."/>
            <person name="Glass J.I."/>
            <person name="Rusch D."/>
            <person name="Podicherti R."/>
            <person name="Tsui H.-C.T."/>
            <person name="Winkler M.E."/>
        </authorList>
    </citation>
    <scope>NUCLEOTIDE SEQUENCE</scope>
</reference>
<dbReference type="InterPro" id="IPR005135">
    <property type="entry name" value="Endo/exonuclease/phosphatase"/>
</dbReference>
<feature type="domain" description="Endonuclease/exonuclease/phosphatase" evidence="1">
    <location>
        <begin position="1"/>
        <end position="265"/>
    </location>
</feature>
<gene>
    <name evidence="2" type="ORF">METZ01_LOCUS69099</name>
</gene>
<name>A0A381TJF4_9ZZZZ</name>
<evidence type="ECO:0000313" key="2">
    <source>
        <dbReference type="EMBL" id="SVA16245.1"/>
    </source>
</evidence>
<sequence>MSFNILYGGTHLGQPLEQTAAVIRLAQADIVVVCEQWGNAEPLADLLGFTCHIVVAPPYWQSVAVLSRYPILDTFANGVRLELESRQSACVFGVHLTSTPYQPYQVRDKAYTSNEEILDEARKAREQELVVVLSEIQPLMEAGERVLLCGDFNEPSHLDWTQASAQEGRHFGLEMSWPNSKRVTESGMEDAYRAVFPDVCRHPGYTWTSVPGLGVGGSERAEHEVHDRIDFVYHAGPGLDPISASIIGENNRNADLVVSPFPSDHRAVAVKYQII</sequence>
<dbReference type="SUPFAM" id="SSF56219">
    <property type="entry name" value="DNase I-like"/>
    <property type="match status" value="1"/>
</dbReference>
<proteinExistence type="predicted"/>
<dbReference type="PANTHER" id="PTHR41349">
    <property type="match status" value="1"/>
</dbReference>
<organism evidence="2">
    <name type="scientific">marine metagenome</name>
    <dbReference type="NCBI Taxonomy" id="408172"/>
    <lineage>
        <taxon>unclassified sequences</taxon>
        <taxon>metagenomes</taxon>
        <taxon>ecological metagenomes</taxon>
    </lineage>
</organism>
<evidence type="ECO:0000259" key="1">
    <source>
        <dbReference type="Pfam" id="PF03372"/>
    </source>
</evidence>
<protein>
    <recommendedName>
        <fullName evidence="1">Endonuclease/exonuclease/phosphatase domain-containing protein</fullName>
    </recommendedName>
</protein>
<dbReference type="AlphaFoldDB" id="A0A381TJF4"/>
<dbReference type="EMBL" id="UINC01004703">
    <property type="protein sequence ID" value="SVA16245.1"/>
    <property type="molecule type" value="Genomic_DNA"/>
</dbReference>
<dbReference type="GO" id="GO:0003824">
    <property type="term" value="F:catalytic activity"/>
    <property type="evidence" value="ECO:0007669"/>
    <property type="project" value="InterPro"/>
</dbReference>
<dbReference type="InterPro" id="IPR036691">
    <property type="entry name" value="Endo/exonu/phosph_ase_sf"/>
</dbReference>